<sequence length="184" mass="20313">MVRLTGAPANTLADLADAVGGFDCVHPVSEEYLHVAVKPLGFVVDDPDGGDELDPDTADAAADAAADVFADERPFEAELERVNLFPDSVFAEIDADGRFERIHRELLSLPDVPALPNDGDAYTPHVTLGDFRSTSDFEYFVEWLEDNRDIDADPIEIDAFHLVERDPAKSFSSLETLRTYELEE</sequence>
<dbReference type="InterPro" id="IPR009097">
    <property type="entry name" value="Cyclic_Pdiesterase"/>
</dbReference>
<gene>
    <name evidence="1" type="ORF">GCM10009039_32730</name>
</gene>
<dbReference type="SUPFAM" id="SSF55144">
    <property type="entry name" value="LigT-like"/>
    <property type="match status" value="1"/>
</dbReference>
<evidence type="ECO:0000313" key="1">
    <source>
        <dbReference type="EMBL" id="GGL72133.1"/>
    </source>
</evidence>
<dbReference type="AlphaFoldDB" id="A0A830FQU2"/>
<organism evidence="1 2">
    <name type="scientific">Halocalculus aciditolerans</name>
    <dbReference type="NCBI Taxonomy" id="1383812"/>
    <lineage>
        <taxon>Archaea</taxon>
        <taxon>Methanobacteriati</taxon>
        <taxon>Methanobacteriota</taxon>
        <taxon>Stenosarchaea group</taxon>
        <taxon>Halobacteria</taxon>
        <taxon>Halobacteriales</taxon>
        <taxon>Halobacteriaceae</taxon>
        <taxon>Halocalculus</taxon>
    </lineage>
</organism>
<reference evidence="1" key="2">
    <citation type="submission" date="2020-09" db="EMBL/GenBank/DDBJ databases">
        <authorList>
            <person name="Sun Q."/>
            <person name="Ohkuma M."/>
        </authorList>
    </citation>
    <scope>NUCLEOTIDE SEQUENCE</scope>
    <source>
        <strain evidence="1">JCM 19596</strain>
    </source>
</reference>
<name>A0A830FQU2_9EURY</name>
<dbReference type="Pfam" id="PF13563">
    <property type="entry name" value="2_5_RNA_ligase2"/>
    <property type="match status" value="1"/>
</dbReference>
<dbReference type="Proteomes" id="UP000607197">
    <property type="component" value="Unassembled WGS sequence"/>
</dbReference>
<dbReference type="EMBL" id="BMPG01000007">
    <property type="protein sequence ID" value="GGL72133.1"/>
    <property type="molecule type" value="Genomic_DNA"/>
</dbReference>
<keyword evidence="2" id="KW-1185">Reference proteome</keyword>
<dbReference type="Gene3D" id="3.90.1140.10">
    <property type="entry name" value="Cyclic phosphodiesterase"/>
    <property type="match status" value="1"/>
</dbReference>
<comment type="caution">
    <text evidence="1">The sequence shown here is derived from an EMBL/GenBank/DDBJ whole genome shotgun (WGS) entry which is preliminary data.</text>
</comment>
<evidence type="ECO:0008006" key="3">
    <source>
        <dbReference type="Google" id="ProtNLM"/>
    </source>
</evidence>
<accession>A0A830FQU2</accession>
<proteinExistence type="predicted"/>
<evidence type="ECO:0000313" key="2">
    <source>
        <dbReference type="Proteomes" id="UP000607197"/>
    </source>
</evidence>
<reference evidence="1" key="1">
    <citation type="journal article" date="2014" name="Int. J. Syst. Evol. Microbiol.">
        <title>Complete genome sequence of Corynebacterium casei LMG S-19264T (=DSM 44701T), isolated from a smear-ripened cheese.</title>
        <authorList>
            <consortium name="US DOE Joint Genome Institute (JGI-PGF)"/>
            <person name="Walter F."/>
            <person name="Albersmeier A."/>
            <person name="Kalinowski J."/>
            <person name="Ruckert C."/>
        </authorList>
    </citation>
    <scope>NUCLEOTIDE SEQUENCE</scope>
    <source>
        <strain evidence="1">JCM 19596</strain>
    </source>
</reference>
<protein>
    <recommendedName>
        <fullName evidence="3">2'-5' RNA ligase family protein</fullName>
    </recommendedName>
</protein>